<keyword evidence="4" id="KW-1185">Reference proteome</keyword>
<dbReference type="HOGENOM" id="CLU_063203_3_1_3"/>
<dbReference type="Proteomes" id="UP000001203">
    <property type="component" value="Chromosome circular"/>
</dbReference>
<evidence type="ECO:0000313" key="3">
    <source>
        <dbReference type="EMBL" id="ACB49725.1"/>
    </source>
</evidence>
<dbReference type="CAZy" id="GT26">
    <property type="family name" value="Glycosyltransferase Family 26"/>
</dbReference>
<dbReference type="Pfam" id="PF03808">
    <property type="entry name" value="Glyco_tran_WecG"/>
    <property type="match status" value="1"/>
</dbReference>
<dbReference type="PANTHER" id="PTHR34136:SF1">
    <property type="entry name" value="UDP-N-ACETYL-D-MANNOSAMINURONIC ACID TRANSFERASE"/>
    <property type="match status" value="1"/>
</dbReference>
<dbReference type="InterPro" id="IPR004629">
    <property type="entry name" value="WecG_TagA_CpsF"/>
</dbReference>
<accession>B1X184</accession>
<protein>
    <submittedName>
        <fullName evidence="3">Probable UDP-N-acetyl-D-mannosaminuronic acid transferase</fullName>
    </submittedName>
</protein>
<name>B1X184_CROS5</name>
<keyword evidence="2 3" id="KW-0808">Transferase</keyword>
<dbReference type="GO" id="GO:0016758">
    <property type="term" value="F:hexosyltransferase activity"/>
    <property type="evidence" value="ECO:0007669"/>
    <property type="project" value="TreeGrafter"/>
</dbReference>
<dbReference type="eggNOG" id="COG1922">
    <property type="taxonomic scope" value="Bacteria"/>
</dbReference>
<gene>
    <name evidence="3" type="primary">rffM</name>
    <name evidence="3" type="ordered locus">cce_0374</name>
</gene>
<sequence>MSVLRIKKVGVRRQKVEGNRLWILKSNLFPVPYVEIWSMVMRTSPKTSSVLGLPVHLSDNYTGWLLQCLEKEQGVHVVTLNAEMAMLAEKDPLVAKIIKEADLVIPDGAGVVIYLKMRGQQQQRCPGIELAQSLIEGLGSNGQGNVIAFYGGKPGVTAAAADYWRGKLPEANIITAHGYLSPEEQETWKNTLKIQQPRLILVGLGVPRQEVWIRENRALCPQAIWVGVGGSFDIWSGTKSRAPGWLRNNNLEWLYRLYQEPWRWRRMLVLPQFFLKSLFYRH</sequence>
<dbReference type="EMBL" id="CP000806">
    <property type="protein sequence ID" value="ACB49725.1"/>
    <property type="molecule type" value="Genomic_DNA"/>
</dbReference>
<proteinExistence type="predicted"/>
<evidence type="ECO:0000256" key="2">
    <source>
        <dbReference type="ARBA" id="ARBA00022679"/>
    </source>
</evidence>
<dbReference type="CDD" id="cd06533">
    <property type="entry name" value="Glyco_transf_WecG_TagA"/>
    <property type="match status" value="1"/>
</dbReference>
<reference evidence="3 4" key="1">
    <citation type="journal article" date="2008" name="Proc. Natl. Acad. Sci. U.S.A.">
        <title>The genome of Cyanothece 51142, a unicellular diazotrophic cyanobacterium important in the marine nitrogen cycle.</title>
        <authorList>
            <person name="Welsh E.A."/>
            <person name="Liberton M."/>
            <person name="Stoeckel J."/>
            <person name="Loh T."/>
            <person name="Elvitigala T."/>
            <person name="Wang C."/>
            <person name="Wollam A."/>
            <person name="Fulton R.S."/>
            <person name="Clifton S.W."/>
            <person name="Jacobs J.M."/>
            <person name="Aurora R."/>
            <person name="Ghosh B.K."/>
            <person name="Sherman L.A."/>
            <person name="Smith R.D."/>
            <person name="Wilson R.K."/>
            <person name="Pakrasi H.B."/>
        </authorList>
    </citation>
    <scope>NUCLEOTIDE SEQUENCE [LARGE SCALE GENOMIC DNA]</scope>
    <source>
        <strain evidence="4">ATCC 51142 / BH68</strain>
    </source>
</reference>
<dbReference type="AlphaFoldDB" id="B1X184"/>
<evidence type="ECO:0000256" key="1">
    <source>
        <dbReference type="ARBA" id="ARBA00022676"/>
    </source>
</evidence>
<dbReference type="NCBIfam" id="TIGR00696">
    <property type="entry name" value="wecG_tagA_cpsF"/>
    <property type="match status" value="1"/>
</dbReference>
<evidence type="ECO:0000313" key="4">
    <source>
        <dbReference type="Proteomes" id="UP000001203"/>
    </source>
</evidence>
<dbReference type="STRING" id="43989.cce_0374"/>
<organism evidence="3 4">
    <name type="scientific">Crocosphaera subtropica (strain ATCC 51142 / BH68)</name>
    <name type="common">Cyanothece sp. (strain ATCC 51142)</name>
    <dbReference type="NCBI Taxonomy" id="43989"/>
    <lineage>
        <taxon>Bacteria</taxon>
        <taxon>Bacillati</taxon>
        <taxon>Cyanobacteriota</taxon>
        <taxon>Cyanophyceae</taxon>
        <taxon>Oscillatoriophycideae</taxon>
        <taxon>Chroococcales</taxon>
        <taxon>Aphanothecaceae</taxon>
        <taxon>Crocosphaera</taxon>
        <taxon>Crocosphaera subtropica</taxon>
    </lineage>
</organism>
<dbReference type="KEGG" id="cyt:cce_0374"/>
<dbReference type="PANTHER" id="PTHR34136">
    <property type="match status" value="1"/>
</dbReference>
<keyword evidence="1" id="KW-0328">Glycosyltransferase</keyword>